<sequence length="158" mass="16550">MSSTALASLLGLSLALYALHVEANASVPGFSALCDLTIPLTAVGLPAVEASCSATLTSPEARLLSFLSLVPAEAPAYLNPPNALLGAAYYAALLLLPPSPVTRLLACISLCATLFLARVLVGKREVCLLCISSHLVNAFLFYKIVIARVPKSKRGKRE</sequence>
<evidence type="ECO:0000256" key="12">
    <source>
        <dbReference type="SAM" id="SignalP"/>
    </source>
</evidence>
<protein>
    <recommendedName>
        <fullName evidence="3">vitamin-K-epoxide reductase (warfarin-sensitive)</fullName>
        <ecNumber evidence="3">1.17.4.4</ecNumber>
    </recommendedName>
</protein>
<evidence type="ECO:0000256" key="10">
    <source>
        <dbReference type="ARBA" id="ARBA00023157"/>
    </source>
</evidence>
<organism evidence="14 15">
    <name type="scientific">Tetraparma gracilis</name>
    <dbReference type="NCBI Taxonomy" id="2962635"/>
    <lineage>
        <taxon>Eukaryota</taxon>
        <taxon>Sar</taxon>
        <taxon>Stramenopiles</taxon>
        <taxon>Ochrophyta</taxon>
        <taxon>Bolidophyceae</taxon>
        <taxon>Parmales</taxon>
        <taxon>Triparmaceae</taxon>
        <taxon>Tetraparma</taxon>
    </lineage>
</organism>
<evidence type="ECO:0000256" key="7">
    <source>
        <dbReference type="ARBA" id="ARBA00022989"/>
    </source>
</evidence>
<gene>
    <name evidence="14" type="ORF">TeGR_g7291</name>
</gene>
<keyword evidence="5" id="KW-0874">Quinone</keyword>
<keyword evidence="15" id="KW-1185">Reference proteome</keyword>
<evidence type="ECO:0000256" key="8">
    <source>
        <dbReference type="ARBA" id="ARBA00023002"/>
    </source>
</evidence>
<name>A0ABQ6MZX7_9STRA</name>
<feature type="signal peptide" evidence="12">
    <location>
        <begin position="1"/>
        <end position="25"/>
    </location>
</feature>
<feature type="domain" description="Vitamin K epoxide reductase" evidence="13">
    <location>
        <begin position="1"/>
        <end position="148"/>
    </location>
</feature>
<dbReference type="InterPro" id="IPR038354">
    <property type="entry name" value="VKOR_sf"/>
</dbReference>
<comment type="subcellular location">
    <subcellularLocation>
        <location evidence="1">Endoplasmic reticulum membrane</location>
        <topology evidence="1">Multi-pass membrane protein</topology>
    </subcellularLocation>
</comment>
<proteinExistence type="inferred from homology"/>
<keyword evidence="9" id="KW-0472">Membrane</keyword>
<dbReference type="EC" id="1.17.4.4" evidence="3"/>
<evidence type="ECO:0000256" key="1">
    <source>
        <dbReference type="ARBA" id="ARBA00004477"/>
    </source>
</evidence>
<keyword evidence="4" id="KW-0812">Transmembrane</keyword>
<reference evidence="14 15" key="1">
    <citation type="journal article" date="2023" name="Commun. Biol.">
        <title>Genome analysis of Parmales, the sister group of diatoms, reveals the evolutionary specialization of diatoms from phago-mixotrophs to photoautotrophs.</title>
        <authorList>
            <person name="Ban H."/>
            <person name="Sato S."/>
            <person name="Yoshikawa S."/>
            <person name="Yamada K."/>
            <person name="Nakamura Y."/>
            <person name="Ichinomiya M."/>
            <person name="Sato N."/>
            <person name="Blanc-Mathieu R."/>
            <person name="Endo H."/>
            <person name="Kuwata A."/>
            <person name="Ogata H."/>
        </authorList>
    </citation>
    <scope>NUCLEOTIDE SEQUENCE [LARGE SCALE GENOMIC DNA]</scope>
</reference>
<comment type="similarity">
    <text evidence="2">Belongs to the VKOR family.</text>
</comment>
<dbReference type="EMBL" id="BRYB01000719">
    <property type="protein sequence ID" value="GMI36161.1"/>
    <property type="molecule type" value="Genomic_DNA"/>
</dbReference>
<feature type="chain" id="PRO_5046142194" description="vitamin-K-epoxide reductase (warfarin-sensitive)" evidence="12">
    <location>
        <begin position="26"/>
        <end position="158"/>
    </location>
</feature>
<keyword evidence="6" id="KW-0256">Endoplasmic reticulum</keyword>
<dbReference type="PANTHER" id="PTHR14519">
    <property type="entry name" value="VITAMIN K EPOXIDE REDUCTASE COMPLEX, SUBUNIT 1"/>
    <property type="match status" value="1"/>
</dbReference>
<comment type="caution">
    <text evidence="14">The sequence shown here is derived from an EMBL/GenBank/DDBJ whole genome shotgun (WGS) entry which is preliminary data.</text>
</comment>
<keyword evidence="12" id="KW-0732">Signal</keyword>
<evidence type="ECO:0000256" key="3">
    <source>
        <dbReference type="ARBA" id="ARBA00012278"/>
    </source>
</evidence>
<dbReference type="InterPro" id="IPR042406">
    <property type="entry name" value="VKORC1/VKORC1L1"/>
</dbReference>
<dbReference type="InterPro" id="IPR012932">
    <property type="entry name" value="VKOR"/>
</dbReference>
<evidence type="ECO:0000259" key="13">
    <source>
        <dbReference type="SMART" id="SM00756"/>
    </source>
</evidence>
<evidence type="ECO:0000256" key="9">
    <source>
        <dbReference type="ARBA" id="ARBA00023136"/>
    </source>
</evidence>
<keyword evidence="11" id="KW-0676">Redox-active center</keyword>
<evidence type="ECO:0000256" key="6">
    <source>
        <dbReference type="ARBA" id="ARBA00022824"/>
    </source>
</evidence>
<evidence type="ECO:0000313" key="15">
    <source>
        <dbReference type="Proteomes" id="UP001165060"/>
    </source>
</evidence>
<dbReference type="Pfam" id="PF07884">
    <property type="entry name" value="VKOR"/>
    <property type="match status" value="1"/>
</dbReference>
<accession>A0ABQ6MZX7</accession>
<evidence type="ECO:0000256" key="5">
    <source>
        <dbReference type="ARBA" id="ARBA00022719"/>
    </source>
</evidence>
<dbReference type="SMART" id="SM00756">
    <property type="entry name" value="VKc"/>
    <property type="match status" value="1"/>
</dbReference>
<dbReference type="Gene3D" id="1.20.1440.130">
    <property type="entry name" value="VKOR domain"/>
    <property type="match status" value="1"/>
</dbReference>
<keyword evidence="7" id="KW-1133">Transmembrane helix</keyword>
<dbReference type="Proteomes" id="UP001165060">
    <property type="component" value="Unassembled WGS sequence"/>
</dbReference>
<keyword evidence="10" id="KW-1015">Disulfide bond</keyword>
<evidence type="ECO:0000256" key="4">
    <source>
        <dbReference type="ARBA" id="ARBA00022692"/>
    </source>
</evidence>
<evidence type="ECO:0000256" key="2">
    <source>
        <dbReference type="ARBA" id="ARBA00006214"/>
    </source>
</evidence>
<evidence type="ECO:0000256" key="11">
    <source>
        <dbReference type="ARBA" id="ARBA00023284"/>
    </source>
</evidence>
<evidence type="ECO:0000313" key="14">
    <source>
        <dbReference type="EMBL" id="GMI36161.1"/>
    </source>
</evidence>
<keyword evidence="8" id="KW-0560">Oxidoreductase</keyword>
<dbReference type="PANTHER" id="PTHR14519:SF5">
    <property type="entry name" value="VITAMIN K EPOXIDE REDUCTASE COMPLEX SUBUNIT 1-LIKE PROTEIN 1"/>
    <property type="match status" value="1"/>
</dbReference>